<dbReference type="EMBL" id="JAECVU010000001">
    <property type="protein sequence ID" value="MBH8587699.1"/>
    <property type="molecule type" value="Genomic_DNA"/>
</dbReference>
<sequence>MKWYKKVNTDAKAAYLLALSEKIVYKISGREWFQEAREAMDRCWELESDEMIDQFTDKVNKINGYQEQWAERL</sequence>
<comment type="caution">
    <text evidence="1">The sequence shown here is derived from an EMBL/GenBank/DDBJ whole genome shotgun (WGS) entry which is preliminary data.</text>
</comment>
<reference evidence="1 2" key="1">
    <citation type="submission" date="2020-12" db="EMBL/GenBank/DDBJ databases">
        <title>WGS of Thermoactinomyces spp.</title>
        <authorList>
            <person name="Cheng K."/>
        </authorList>
    </citation>
    <scope>NUCLEOTIDE SEQUENCE [LARGE SCALE GENOMIC DNA]</scope>
    <source>
        <strain evidence="2">CICC 10650\ACCC 41061</strain>
    </source>
</reference>
<accession>A0ABS0QEK9</accession>
<keyword evidence="2" id="KW-1185">Reference proteome</keyword>
<organism evidence="1 2">
    <name type="scientific">Thermoactinomyces vulgaris</name>
    <dbReference type="NCBI Taxonomy" id="2026"/>
    <lineage>
        <taxon>Bacteria</taxon>
        <taxon>Bacillati</taxon>
        <taxon>Bacillota</taxon>
        <taxon>Bacilli</taxon>
        <taxon>Bacillales</taxon>
        <taxon>Thermoactinomycetaceae</taxon>
        <taxon>Thermoactinomyces</taxon>
    </lineage>
</organism>
<evidence type="ECO:0000313" key="1">
    <source>
        <dbReference type="EMBL" id="MBH8587699.1"/>
    </source>
</evidence>
<dbReference type="Proteomes" id="UP000641910">
    <property type="component" value="Unassembled WGS sequence"/>
</dbReference>
<gene>
    <name evidence="1" type="ORF">I8U22_02545</name>
</gene>
<dbReference type="InterPro" id="IPR025674">
    <property type="entry name" value="Imm6"/>
</dbReference>
<dbReference type="Pfam" id="PF14434">
    <property type="entry name" value="Imm6"/>
    <property type="match status" value="1"/>
</dbReference>
<dbReference type="RefSeq" id="WP_138615063.1">
    <property type="nucleotide sequence ID" value="NZ_CP039710.1"/>
</dbReference>
<protein>
    <submittedName>
        <fullName evidence="1">Uncharacterized protein</fullName>
    </submittedName>
</protein>
<name>A0ABS0QEK9_THEVU</name>
<proteinExistence type="predicted"/>
<evidence type="ECO:0000313" key="2">
    <source>
        <dbReference type="Proteomes" id="UP000641910"/>
    </source>
</evidence>